<dbReference type="PROSITE" id="PS00036">
    <property type="entry name" value="BZIP_BASIC"/>
    <property type="match status" value="1"/>
</dbReference>
<dbReference type="GO" id="GO:0003700">
    <property type="term" value="F:DNA-binding transcription factor activity"/>
    <property type="evidence" value="ECO:0007669"/>
    <property type="project" value="InterPro"/>
</dbReference>
<organism evidence="3 4">
    <name type="scientific">Scytalidium lignicola</name>
    <name type="common">Hyphomycete</name>
    <dbReference type="NCBI Taxonomy" id="5539"/>
    <lineage>
        <taxon>Eukaryota</taxon>
        <taxon>Fungi</taxon>
        <taxon>Dikarya</taxon>
        <taxon>Ascomycota</taxon>
        <taxon>Pezizomycotina</taxon>
        <taxon>Leotiomycetes</taxon>
        <taxon>Leotiomycetes incertae sedis</taxon>
        <taxon>Scytalidium</taxon>
    </lineage>
</organism>
<dbReference type="EMBL" id="NCSJ02000074">
    <property type="protein sequence ID" value="RFU31541.1"/>
    <property type="molecule type" value="Genomic_DNA"/>
</dbReference>
<dbReference type="SUPFAM" id="SSF57959">
    <property type="entry name" value="Leucine zipper domain"/>
    <property type="match status" value="1"/>
</dbReference>
<feature type="domain" description="BZIP" evidence="2">
    <location>
        <begin position="129"/>
        <end position="144"/>
    </location>
</feature>
<feature type="coiled-coil region" evidence="1">
    <location>
        <begin position="142"/>
        <end position="169"/>
    </location>
</feature>
<name>A0A3E2HEM1_SCYLI</name>
<dbReference type="AlphaFoldDB" id="A0A3E2HEM1"/>
<protein>
    <recommendedName>
        <fullName evidence="2">BZIP domain-containing protein</fullName>
    </recommendedName>
</protein>
<dbReference type="Gene3D" id="1.20.5.170">
    <property type="match status" value="1"/>
</dbReference>
<keyword evidence="4" id="KW-1185">Reference proteome</keyword>
<sequence length="212" mass="24145">MYTNIITTTVQPEPYDVDSPLTSAPPSDNGIPYVLYSNGSTSSFEYMDPLTTASHMPEGHFVDYTSTLQQPLDAWHCSSFSSTDSGVYPPEPPATEGFEVKIQNDYKDLFNCVERVTVNNSGQGNSLLRRREKNRVSQRAFRARKEKYTRDLEKQYRDLREKYERLMQIIVPLSNTKLYGEVNIQELLLDDENFLDNNSSQGDSPCDSTKSV</sequence>
<gene>
    <name evidence="3" type="ORF">B7463_g4836</name>
</gene>
<reference evidence="3 4" key="1">
    <citation type="submission" date="2018-05" db="EMBL/GenBank/DDBJ databases">
        <title>Draft genome sequence of Scytalidium lignicola DSM 105466, a ubiquitous saprotrophic fungus.</title>
        <authorList>
            <person name="Buettner E."/>
            <person name="Gebauer A.M."/>
            <person name="Hofrichter M."/>
            <person name="Liers C."/>
            <person name="Kellner H."/>
        </authorList>
    </citation>
    <scope>NUCLEOTIDE SEQUENCE [LARGE SCALE GENOMIC DNA]</scope>
    <source>
        <strain evidence="3 4">DSM 105466</strain>
    </source>
</reference>
<dbReference type="CDD" id="cd14688">
    <property type="entry name" value="bZIP_YAP"/>
    <property type="match status" value="1"/>
</dbReference>
<dbReference type="OrthoDB" id="2593073at2759"/>
<comment type="caution">
    <text evidence="3">The sequence shown here is derived from an EMBL/GenBank/DDBJ whole genome shotgun (WGS) entry which is preliminary data.</text>
</comment>
<keyword evidence="1" id="KW-0175">Coiled coil</keyword>
<dbReference type="Proteomes" id="UP000258309">
    <property type="component" value="Unassembled WGS sequence"/>
</dbReference>
<dbReference type="InterPro" id="IPR046347">
    <property type="entry name" value="bZIP_sf"/>
</dbReference>
<evidence type="ECO:0000256" key="1">
    <source>
        <dbReference type="SAM" id="Coils"/>
    </source>
</evidence>
<evidence type="ECO:0000313" key="4">
    <source>
        <dbReference type="Proteomes" id="UP000258309"/>
    </source>
</evidence>
<feature type="non-terminal residue" evidence="3">
    <location>
        <position position="1"/>
    </location>
</feature>
<evidence type="ECO:0000259" key="2">
    <source>
        <dbReference type="PROSITE" id="PS00036"/>
    </source>
</evidence>
<proteinExistence type="predicted"/>
<accession>A0A3E2HEM1</accession>
<evidence type="ECO:0000313" key="3">
    <source>
        <dbReference type="EMBL" id="RFU31541.1"/>
    </source>
</evidence>
<dbReference type="InterPro" id="IPR004827">
    <property type="entry name" value="bZIP"/>
</dbReference>
<feature type="non-terminal residue" evidence="3">
    <location>
        <position position="212"/>
    </location>
</feature>